<protein>
    <submittedName>
        <fullName evidence="1">Uncharacterized protein</fullName>
    </submittedName>
</protein>
<accession>A0A0C1ZBG7</accession>
<evidence type="ECO:0000313" key="2">
    <source>
        <dbReference type="Proteomes" id="UP000031586"/>
    </source>
</evidence>
<dbReference type="AlphaFoldDB" id="A0A0C1ZBG7"/>
<sequence>MSTLNNLIQSMKNQANAVNLPRLHKDDLKCDFDIIRKYGNCRYIWLLRDSGTAIVPLKRGINPLYILNYIDDKNARCFLIDGFEETTFKELKRDKADAMLNELPIDFSLITDSQQLIDQLMTLLDDDNVRCCAFQVADKCSGPASWERLQRFYEGGKNAVMELTMKRARKKLVSLSRESVYGA</sequence>
<reference evidence="1 2" key="1">
    <citation type="submission" date="2014-07" db="EMBL/GenBank/DDBJ databases">
        <title>Unique and conserved regions in Vibrio harveyi and related species in comparison with the shrimp pathogen Vibrio harveyi CAIM 1792.</title>
        <authorList>
            <person name="Espinoza-Valles I."/>
            <person name="Vora G."/>
            <person name="Leekitcharoenphon P."/>
            <person name="Ussery D."/>
            <person name="Hoj L."/>
            <person name="Gomez-Gil B."/>
        </authorList>
    </citation>
    <scope>NUCLEOTIDE SEQUENCE [LARGE SCALE GENOMIC DNA]</scope>
    <source>
        <strain evidence="2">CAIM 1854 / LMG 25443</strain>
    </source>
</reference>
<dbReference type="Proteomes" id="UP000031586">
    <property type="component" value="Unassembled WGS sequence"/>
</dbReference>
<name>A0A0C1ZBG7_9VIBR</name>
<dbReference type="PATRIC" id="fig|1229493.5.peg.1313"/>
<organism evidence="1 2">
    <name type="scientific">Vibrio owensii CAIM 1854 = LMG 25443</name>
    <dbReference type="NCBI Taxonomy" id="1229493"/>
    <lineage>
        <taxon>Bacteria</taxon>
        <taxon>Pseudomonadati</taxon>
        <taxon>Pseudomonadota</taxon>
        <taxon>Gammaproteobacteria</taxon>
        <taxon>Vibrionales</taxon>
        <taxon>Vibrionaceae</taxon>
        <taxon>Vibrio</taxon>
    </lineage>
</organism>
<dbReference type="EMBL" id="JPRD01000015">
    <property type="protein sequence ID" value="KIF53449.1"/>
    <property type="molecule type" value="Genomic_DNA"/>
</dbReference>
<gene>
    <name evidence="1" type="ORF">H735_11095</name>
</gene>
<evidence type="ECO:0000313" key="1">
    <source>
        <dbReference type="EMBL" id="KIF53449.1"/>
    </source>
</evidence>
<proteinExistence type="predicted"/>
<dbReference type="RefSeq" id="WP_020198067.1">
    <property type="nucleotide sequence ID" value="NZ_BAOH01000208.1"/>
</dbReference>
<comment type="caution">
    <text evidence="1">The sequence shown here is derived from an EMBL/GenBank/DDBJ whole genome shotgun (WGS) entry which is preliminary data.</text>
</comment>